<reference evidence="2 3" key="1">
    <citation type="journal article" date="2010" name="Stand. Genomic Sci.">
        <title>Complete genome sequence of Spirosoma linguale type strain (1).</title>
        <authorList>
            <person name="Lail K."/>
            <person name="Sikorski J."/>
            <person name="Saunders E."/>
            <person name="Lapidus A."/>
            <person name="Glavina Del Rio T."/>
            <person name="Copeland A."/>
            <person name="Tice H."/>
            <person name="Cheng J.-F."/>
            <person name="Lucas S."/>
            <person name="Nolan M."/>
            <person name="Bruce D."/>
            <person name="Goodwin L."/>
            <person name="Pitluck S."/>
            <person name="Ivanova N."/>
            <person name="Mavromatis K."/>
            <person name="Ovchinnikova G."/>
            <person name="Pati A."/>
            <person name="Chen A."/>
            <person name="Palaniappan K."/>
            <person name="Land M."/>
            <person name="Hauser L."/>
            <person name="Chang Y.-J."/>
            <person name="Jeffries C.D."/>
            <person name="Chain P."/>
            <person name="Brettin T."/>
            <person name="Detter J.C."/>
            <person name="Schuetze A."/>
            <person name="Rohde M."/>
            <person name="Tindall B.J."/>
            <person name="Goeker M."/>
            <person name="Bristow J."/>
            <person name="Eisen J.A."/>
            <person name="Markowitz V."/>
            <person name="Hugenholtz P."/>
            <person name="Kyrpides N.C."/>
            <person name="Klenk H.-P."/>
            <person name="Chen F."/>
        </authorList>
    </citation>
    <scope>NUCLEOTIDE SEQUENCE [LARGE SCALE GENOMIC DNA]</scope>
    <source>
        <strain evidence="3">ATCC 33905 / DSM 74 / LMG 10896 / Claus 1</strain>
    </source>
</reference>
<keyword evidence="3" id="KW-1185">Reference proteome</keyword>
<dbReference type="HOGENOM" id="CLU_3358575_0_0_10"/>
<sequence length="36" mass="3938">MIKRMRMFAGPNGSGKSTVKSVIDPNMLHNVGRPPL</sequence>
<feature type="region of interest" description="Disordered" evidence="1">
    <location>
        <begin position="1"/>
        <end position="36"/>
    </location>
</feature>
<evidence type="ECO:0000313" key="2">
    <source>
        <dbReference type="EMBL" id="ADB40660.1"/>
    </source>
</evidence>
<evidence type="ECO:0000256" key="1">
    <source>
        <dbReference type="SAM" id="MobiDB-lite"/>
    </source>
</evidence>
<dbReference type="AlphaFoldDB" id="D2QPK1"/>
<protein>
    <submittedName>
        <fullName evidence="2">Uncharacterized protein</fullName>
    </submittedName>
</protein>
<organism evidence="2 3">
    <name type="scientific">Spirosoma linguale (strain ATCC 33905 / DSM 74 / LMG 10896 / Claus 1)</name>
    <dbReference type="NCBI Taxonomy" id="504472"/>
    <lineage>
        <taxon>Bacteria</taxon>
        <taxon>Pseudomonadati</taxon>
        <taxon>Bacteroidota</taxon>
        <taxon>Cytophagia</taxon>
        <taxon>Cytophagales</taxon>
        <taxon>Cytophagaceae</taxon>
        <taxon>Spirosoma</taxon>
    </lineage>
</organism>
<name>D2QPK1_SPILD</name>
<proteinExistence type="predicted"/>
<dbReference type="EMBL" id="CP001769">
    <property type="protein sequence ID" value="ADB40660.1"/>
    <property type="molecule type" value="Genomic_DNA"/>
</dbReference>
<dbReference type="Proteomes" id="UP000002028">
    <property type="component" value="Chromosome"/>
</dbReference>
<gene>
    <name evidence="2" type="ordered locus">Slin_4682</name>
</gene>
<accession>D2QPK1</accession>
<evidence type="ECO:0000313" key="3">
    <source>
        <dbReference type="Proteomes" id="UP000002028"/>
    </source>
</evidence>
<dbReference type="STRING" id="504472.Slin_4682"/>
<dbReference type="KEGG" id="sli:Slin_4682"/>